<dbReference type="Proteomes" id="UP000054266">
    <property type="component" value="Unassembled WGS sequence"/>
</dbReference>
<reference evidence="9 10" key="1">
    <citation type="submission" date="2015-01" db="EMBL/GenBank/DDBJ databases">
        <title>The Genome Sequence of Capronia semiimmersa CBS27337.</title>
        <authorList>
            <consortium name="The Broad Institute Genomics Platform"/>
            <person name="Cuomo C."/>
            <person name="de Hoog S."/>
            <person name="Gorbushina A."/>
            <person name="Stielow B."/>
            <person name="Teixiera M."/>
            <person name="Abouelleil A."/>
            <person name="Chapman S.B."/>
            <person name="Priest M."/>
            <person name="Young S.K."/>
            <person name="Wortman J."/>
            <person name="Nusbaum C."/>
            <person name="Birren B."/>
        </authorList>
    </citation>
    <scope>NUCLEOTIDE SEQUENCE [LARGE SCALE GENOMIC DNA]</scope>
    <source>
        <strain evidence="9 10">CBS 27337</strain>
    </source>
</reference>
<dbReference type="EMBL" id="KN846958">
    <property type="protein sequence ID" value="KIW69703.1"/>
    <property type="molecule type" value="Genomic_DNA"/>
</dbReference>
<keyword evidence="5" id="KW-0804">Transcription</keyword>
<dbReference type="CDD" id="cd12148">
    <property type="entry name" value="fungal_TF_MHR"/>
    <property type="match status" value="1"/>
</dbReference>
<organism evidence="9 10">
    <name type="scientific">Phialophora macrospora</name>
    <dbReference type="NCBI Taxonomy" id="1851006"/>
    <lineage>
        <taxon>Eukaryota</taxon>
        <taxon>Fungi</taxon>
        <taxon>Dikarya</taxon>
        <taxon>Ascomycota</taxon>
        <taxon>Pezizomycotina</taxon>
        <taxon>Eurotiomycetes</taxon>
        <taxon>Chaetothyriomycetidae</taxon>
        <taxon>Chaetothyriales</taxon>
        <taxon>Herpotrichiellaceae</taxon>
        <taxon>Phialophora</taxon>
    </lineage>
</organism>
<dbReference type="SMART" id="SM00066">
    <property type="entry name" value="GAL4"/>
    <property type="match status" value="1"/>
</dbReference>
<dbReference type="PANTHER" id="PTHR31001:SF90">
    <property type="entry name" value="CENTROMERE DNA-BINDING PROTEIN COMPLEX CBF3 SUBUNIT B"/>
    <property type="match status" value="1"/>
</dbReference>
<dbReference type="Gene3D" id="4.10.240.10">
    <property type="entry name" value="Zn(2)-C6 fungal-type DNA-binding domain"/>
    <property type="match status" value="1"/>
</dbReference>
<evidence type="ECO:0000256" key="6">
    <source>
        <dbReference type="ARBA" id="ARBA00023242"/>
    </source>
</evidence>
<dbReference type="GO" id="GO:0006351">
    <property type="term" value="P:DNA-templated transcription"/>
    <property type="evidence" value="ECO:0007669"/>
    <property type="project" value="InterPro"/>
</dbReference>
<sequence>MSSRALETRPAPNPLKRPRQDPVSCQFCRSKKLKCNRQNPCSNCSSRGLPCDGNFASHARRHPEAAGDAGELSVLARLKRLEDIVLGTPSEPQPNGTGVTASHDLQWKATSSPSLACVSPASEYQEAVHSLEETGARDGPWTARGLDIRIMSTHQIAVDQDKLIHVQTASKGLCMPPKAEATLLFDHYFRYVDLLQHVVYIPTVRLSLETVYASLENGLPVTPSEVVLLLAIFASAAALCTYFPGETRAFMSHTDAVQASTFWTNSALEALEFTRRSVARRLADIQAGIILGFLLFHSEGFSTRSRCLFASGVSMARDLLLHKIDAPGNQAASSPSNRDPLEAEIKRRVWWHVVATDWLLALSGGPQEGTYFVQPRHMHVNLPCNIDDDDLVHGNPPVGKPLSEPTIMSYYIQRIKLANICREVIDMMPLTSFELGTVNYQDVINLDRKFVAFFHDLPGFFKVDERHIRESEPIMRQRPHMQLQRYALGMIAETRRCKLHQPFLIRGSVEHHYAYSRQVSLESARSVIRMKELLHIEGGGDFVAVSARHSGIMYHIFMATIVLVMDLCFNKVAQGDDDAARKAEVVAACKMLEDAKSESAMASDFLDSLMDVLRKYKVRLHNPRPPVASAEAAAVPEENRRPLISSTVDSQQSPPMPDTQPQLLYDSSAVPVQDASQHHRSDFDAIWQEYVELGPNMGFPGWDSLFSDLDSRF</sequence>
<feature type="domain" description="Zn(2)-C6 fungal-type" evidence="8">
    <location>
        <begin position="24"/>
        <end position="51"/>
    </location>
</feature>
<evidence type="ECO:0000259" key="8">
    <source>
        <dbReference type="PROSITE" id="PS50048"/>
    </source>
</evidence>
<dbReference type="InterPro" id="IPR050613">
    <property type="entry name" value="Sec_Metabolite_Reg"/>
</dbReference>
<dbReference type="GO" id="GO:0003677">
    <property type="term" value="F:DNA binding"/>
    <property type="evidence" value="ECO:0007669"/>
    <property type="project" value="UniProtKB-KW"/>
</dbReference>
<comment type="subcellular location">
    <subcellularLocation>
        <location evidence="1">Nucleus</location>
    </subcellularLocation>
</comment>
<feature type="region of interest" description="Disordered" evidence="7">
    <location>
        <begin position="1"/>
        <end position="22"/>
    </location>
</feature>
<evidence type="ECO:0000256" key="4">
    <source>
        <dbReference type="ARBA" id="ARBA00023125"/>
    </source>
</evidence>
<evidence type="ECO:0000256" key="1">
    <source>
        <dbReference type="ARBA" id="ARBA00004123"/>
    </source>
</evidence>
<dbReference type="GO" id="GO:0008270">
    <property type="term" value="F:zinc ion binding"/>
    <property type="evidence" value="ECO:0007669"/>
    <property type="project" value="InterPro"/>
</dbReference>
<dbReference type="InterPro" id="IPR001138">
    <property type="entry name" value="Zn2Cys6_DnaBD"/>
</dbReference>
<evidence type="ECO:0000256" key="3">
    <source>
        <dbReference type="ARBA" id="ARBA00023015"/>
    </source>
</evidence>
<dbReference type="SUPFAM" id="SSF57701">
    <property type="entry name" value="Zn2/Cys6 DNA-binding domain"/>
    <property type="match status" value="1"/>
</dbReference>
<dbReference type="AlphaFoldDB" id="A0A0D2FN71"/>
<keyword evidence="4" id="KW-0238">DNA-binding</keyword>
<dbReference type="Pfam" id="PF04082">
    <property type="entry name" value="Fungal_trans"/>
    <property type="match status" value="1"/>
</dbReference>
<dbReference type="CDD" id="cd00067">
    <property type="entry name" value="GAL4"/>
    <property type="match status" value="1"/>
</dbReference>
<proteinExistence type="predicted"/>
<keyword evidence="6" id="KW-0539">Nucleus</keyword>
<name>A0A0D2FN71_9EURO</name>
<dbReference type="HOGENOM" id="CLU_013260_0_0_1"/>
<dbReference type="PANTHER" id="PTHR31001">
    <property type="entry name" value="UNCHARACTERIZED TRANSCRIPTIONAL REGULATORY PROTEIN"/>
    <property type="match status" value="1"/>
</dbReference>
<gene>
    <name evidence="9" type="ORF">PV04_05565</name>
</gene>
<protein>
    <recommendedName>
        <fullName evidence="8">Zn(2)-C6 fungal-type domain-containing protein</fullName>
    </recommendedName>
</protein>
<keyword evidence="10" id="KW-1185">Reference proteome</keyword>
<keyword evidence="2" id="KW-0479">Metal-binding</keyword>
<dbReference type="GO" id="GO:0000981">
    <property type="term" value="F:DNA-binding transcription factor activity, RNA polymerase II-specific"/>
    <property type="evidence" value="ECO:0007669"/>
    <property type="project" value="InterPro"/>
</dbReference>
<evidence type="ECO:0000313" key="10">
    <source>
        <dbReference type="Proteomes" id="UP000054266"/>
    </source>
</evidence>
<evidence type="ECO:0000313" key="9">
    <source>
        <dbReference type="EMBL" id="KIW69703.1"/>
    </source>
</evidence>
<dbReference type="PROSITE" id="PS00463">
    <property type="entry name" value="ZN2_CY6_FUNGAL_1"/>
    <property type="match status" value="1"/>
</dbReference>
<accession>A0A0D2FN71</accession>
<dbReference type="GO" id="GO:0005634">
    <property type="term" value="C:nucleus"/>
    <property type="evidence" value="ECO:0007669"/>
    <property type="project" value="UniProtKB-SubCell"/>
</dbReference>
<dbReference type="InterPro" id="IPR007219">
    <property type="entry name" value="XnlR_reg_dom"/>
</dbReference>
<evidence type="ECO:0000256" key="7">
    <source>
        <dbReference type="SAM" id="MobiDB-lite"/>
    </source>
</evidence>
<dbReference type="Pfam" id="PF00172">
    <property type="entry name" value="Zn_clus"/>
    <property type="match status" value="1"/>
</dbReference>
<keyword evidence="3" id="KW-0805">Transcription regulation</keyword>
<dbReference type="InterPro" id="IPR036864">
    <property type="entry name" value="Zn2-C6_fun-type_DNA-bd_sf"/>
</dbReference>
<evidence type="ECO:0000256" key="5">
    <source>
        <dbReference type="ARBA" id="ARBA00023163"/>
    </source>
</evidence>
<dbReference type="STRING" id="5601.A0A0D2FN71"/>
<evidence type="ECO:0000256" key="2">
    <source>
        <dbReference type="ARBA" id="ARBA00022723"/>
    </source>
</evidence>
<dbReference type="PROSITE" id="PS50048">
    <property type="entry name" value="ZN2_CY6_FUNGAL_2"/>
    <property type="match status" value="1"/>
</dbReference>